<evidence type="ECO:0000256" key="6">
    <source>
        <dbReference type="ARBA" id="ARBA00025728"/>
    </source>
</evidence>
<comment type="subcellular location">
    <subcellularLocation>
        <location evidence="1">Nucleus</location>
    </subcellularLocation>
</comment>
<dbReference type="Proteomes" id="UP000195402">
    <property type="component" value="Unassembled WGS sequence"/>
</dbReference>
<dbReference type="InParanoid" id="A0A200Q4B6"/>
<accession>A0A200Q4B6</accession>
<sequence>MDSTTNASARHTCLRLETLDRENEEEPTQQVIFIKGTWYDSHFDISITDGLDSWICNASESEVQGRASQWDQPVTEYIETAERYLGFRQPGSTYSFVDAGDGHRRLSWSFEKQGTKLEWRWKCKPSPNSKKTTTEILDFLMDANIRLSEEVVRKTQSFDRLKVEAEKCLSQSEKCNSEKAEFESATYAKFVGVLNSKKAKLRELRDRLVKQESSGKSPQEEDDISDKTETYEEGTDDDNSGEESSKNVIGTSKNVPATRLYSRKRKTQNGSPGLDFGHTGVVPCPPSKSPRSLMAPWMHLYLGTKWNKDQFSWFLFRVSFKHCYYDDSIHIAPFWVWFIVQTDSTIEVLSWNPILRILAVPENPATGEPGTKSFPPFSARLFGLKNTGFKNE</sequence>
<feature type="compositionally biased region" description="Acidic residues" evidence="7">
    <location>
        <begin position="231"/>
        <end position="241"/>
    </location>
</feature>
<dbReference type="EMBL" id="MVGT01003118">
    <property type="protein sequence ID" value="OVA05310.1"/>
    <property type="molecule type" value="Genomic_DNA"/>
</dbReference>
<evidence type="ECO:0000313" key="11">
    <source>
        <dbReference type="Proteomes" id="UP000195402"/>
    </source>
</evidence>
<evidence type="ECO:0000256" key="7">
    <source>
        <dbReference type="SAM" id="MobiDB-lite"/>
    </source>
</evidence>
<keyword evidence="11" id="KW-1185">Reference proteome</keyword>
<evidence type="ECO:0000256" key="1">
    <source>
        <dbReference type="ARBA" id="ARBA00004123"/>
    </source>
</evidence>
<dbReference type="STRING" id="56857.A0A200Q4B6"/>
<gene>
    <name evidence="10" type="ORF">BVC80_441g57</name>
</gene>
<dbReference type="Pfam" id="PF06632">
    <property type="entry name" value="XRCC4"/>
    <property type="match status" value="1"/>
</dbReference>
<reference evidence="10 11" key="1">
    <citation type="journal article" date="2017" name="Mol. Plant">
        <title>The Genome of Medicinal Plant Macleaya cordata Provides New Insights into Benzylisoquinoline Alkaloids Metabolism.</title>
        <authorList>
            <person name="Liu X."/>
            <person name="Liu Y."/>
            <person name="Huang P."/>
            <person name="Ma Y."/>
            <person name="Qing Z."/>
            <person name="Tang Q."/>
            <person name="Cao H."/>
            <person name="Cheng P."/>
            <person name="Zheng Y."/>
            <person name="Yuan Z."/>
            <person name="Zhou Y."/>
            <person name="Liu J."/>
            <person name="Tang Z."/>
            <person name="Zhuo Y."/>
            <person name="Zhang Y."/>
            <person name="Yu L."/>
            <person name="Huang J."/>
            <person name="Yang P."/>
            <person name="Peng Q."/>
            <person name="Zhang J."/>
            <person name="Jiang W."/>
            <person name="Zhang Z."/>
            <person name="Lin K."/>
            <person name="Ro D.K."/>
            <person name="Chen X."/>
            <person name="Xiong X."/>
            <person name="Shang Y."/>
            <person name="Huang S."/>
            <person name="Zeng J."/>
        </authorList>
    </citation>
    <scope>NUCLEOTIDE SEQUENCE [LARGE SCALE GENOMIC DNA]</scope>
    <source>
        <strain evidence="11">cv. BLH2017</strain>
        <tissue evidence="10">Root</tissue>
    </source>
</reference>
<feature type="compositionally biased region" description="Polar residues" evidence="7">
    <location>
        <begin position="246"/>
        <end position="255"/>
    </location>
</feature>
<protein>
    <submittedName>
        <fullName evidence="10">DNA repair protein XRCC4</fullName>
    </submittedName>
</protein>
<dbReference type="PANTHER" id="PTHR28559">
    <property type="entry name" value="DNA REPAIR PROTEIN XRCC4"/>
    <property type="match status" value="1"/>
</dbReference>
<dbReference type="SUPFAM" id="SSF58022">
    <property type="entry name" value="XRCC4, C-terminal oligomerization domain"/>
    <property type="match status" value="1"/>
</dbReference>
<dbReference type="InterPro" id="IPR053961">
    <property type="entry name" value="XRCC4_N"/>
</dbReference>
<dbReference type="GO" id="GO:0010165">
    <property type="term" value="P:response to X-ray"/>
    <property type="evidence" value="ECO:0007669"/>
    <property type="project" value="TreeGrafter"/>
</dbReference>
<dbReference type="InterPro" id="IPR038051">
    <property type="entry name" value="XRCC4-like_N_sf"/>
</dbReference>
<evidence type="ECO:0000313" key="10">
    <source>
        <dbReference type="EMBL" id="OVA05310.1"/>
    </source>
</evidence>
<dbReference type="GO" id="GO:0003677">
    <property type="term" value="F:DNA binding"/>
    <property type="evidence" value="ECO:0007669"/>
    <property type="project" value="InterPro"/>
</dbReference>
<keyword evidence="3" id="KW-0233">DNA recombination</keyword>
<keyword evidence="2" id="KW-0227">DNA damage</keyword>
<dbReference type="GO" id="GO:0005958">
    <property type="term" value="C:DNA-dependent protein kinase-DNA ligase 4 complex"/>
    <property type="evidence" value="ECO:0007669"/>
    <property type="project" value="TreeGrafter"/>
</dbReference>
<name>A0A200Q4B6_MACCD</name>
<dbReference type="InterPro" id="IPR009089">
    <property type="entry name" value="XRCC4_N_sf"/>
</dbReference>
<keyword evidence="4" id="KW-0234">DNA repair</keyword>
<dbReference type="SUPFAM" id="SSF50809">
    <property type="entry name" value="XRCC4, N-terminal domain"/>
    <property type="match status" value="1"/>
</dbReference>
<evidence type="ECO:0000256" key="5">
    <source>
        <dbReference type="ARBA" id="ARBA00023242"/>
    </source>
</evidence>
<comment type="similarity">
    <text evidence="6">Belongs to the XRCC4-XLF family. XRCC4 subfamily.</text>
</comment>
<dbReference type="Pfam" id="PF21924">
    <property type="entry name" value="XRCC4_CC"/>
    <property type="match status" value="1"/>
</dbReference>
<dbReference type="GO" id="GO:0032807">
    <property type="term" value="C:DNA ligase IV complex"/>
    <property type="evidence" value="ECO:0007669"/>
    <property type="project" value="TreeGrafter"/>
</dbReference>
<keyword evidence="5" id="KW-0539">Nucleus</keyword>
<dbReference type="InterPro" id="IPR010585">
    <property type="entry name" value="DNA_repair_prot_XRCC4"/>
</dbReference>
<dbReference type="GO" id="GO:0006303">
    <property type="term" value="P:double-strand break repair via nonhomologous end joining"/>
    <property type="evidence" value="ECO:0007669"/>
    <property type="project" value="TreeGrafter"/>
</dbReference>
<dbReference type="InterPro" id="IPR014751">
    <property type="entry name" value="XRCC4-like_C"/>
</dbReference>
<comment type="caution">
    <text evidence="10">The sequence shown here is derived from an EMBL/GenBank/DDBJ whole genome shotgun (WGS) entry which is preliminary data.</text>
</comment>
<feature type="region of interest" description="Disordered" evidence="7">
    <location>
        <begin position="208"/>
        <end position="281"/>
    </location>
</feature>
<dbReference type="Gene3D" id="1.20.5.370">
    <property type="match status" value="1"/>
</dbReference>
<feature type="domain" description="XRCC4 N-terminal" evidence="8">
    <location>
        <begin position="32"/>
        <end position="126"/>
    </location>
</feature>
<evidence type="ECO:0000259" key="8">
    <source>
        <dbReference type="Pfam" id="PF06632"/>
    </source>
</evidence>
<dbReference type="Gene3D" id="2.170.210.10">
    <property type="entry name" value="DNA double-strand break repair and VJ recombination XRCC4, N-terminal"/>
    <property type="match status" value="1"/>
</dbReference>
<dbReference type="GO" id="GO:0006310">
    <property type="term" value="P:DNA recombination"/>
    <property type="evidence" value="ECO:0007669"/>
    <property type="project" value="UniProtKB-KW"/>
</dbReference>
<organism evidence="10 11">
    <name type="scientific">Macleaya cordata</name>
    <name type="common">Five-seeded plume-poppy</name>
    <name type="synonym">Bocconia cordata</name>
    <dbReference type="NCBI Taxonomy" id="56857"/>
    <lineage>
        <taxon>Eukaryota</taxon>
        <taxon>Viridiplantae</taxon>
        <taxon>Streptophyta</taxon>
        <taxon>Embryophyta</taxon>
        <taxon>Tracheophyta</taxon>
        <taxon>Spermatophyta</taxon>
        <taxon>Magnoliopsida</taxon>
        <taxon>Ranunculales</taxon>
        <taxon>Papaveraceae</taxon>
        <taxon>Papaveroideae</taxon>
        <taxon>Macleaya</taxon>
    </lineage>
</organism>
<dbReference type="AlphaFoldDB" id="A0A200Q4B6"/>
<proteinExistence type="inferred from homology"/>
<feature type="domain" description="XRCC4 coiled-coil" evidence="9">
    <location>
        <begin position="156"/>
        <end position="204"/>
    </location>
</feature>
<evidence type="ECO:0000256" key="2">
    <source>
        <dbReference type="ARBA" id="ARBA00022763"/>
    </source>
</evidence>
<evidence type="ECO:0000259" key="9">
    <source>
        <dbReference type="Pfam" id="PF21924"/>
    </source>
</evidence>
<dbReference type="FunFam" id="1.20.5.370:FF:000012">
    <property type="entry name" value="DNA repair protein XRCC4"/>
    <property type="match status" value="1"/>
</dbReference>
<evidence type="ECO:0000256" key="3">
    <source>
        <dbReference type="ARBA" id="ARBA00023172"/>
    </source>
</evidence>
<dbReference type="OrthoDB" id="8064436at2759"/>
<dbReference type="FunCoup" id="A0A200Q4B6">
    <property type="interactions" value="1210"/>
</dbReference>
<dbReference type="PANTHER" id="PTHR28559:SF1">
    <property type="entry name" value="DNA REPAIR PROTEIN XRCC4"/>
    <property type="match status" value="1"/>
</dbReference>
<dbReference type="InterPro" id="IPR053962">
    <property type="entry name" value="XRCC4_CC"/>
</dbReference>
<evidence type="ECO:0000256" key="4">
    <source>
        <dbReference type="ARBA" id="ARBA00023204"/>
    </source>
</evidence>